<dbReference type="GO" id="GO:0016874">
    <property type="term" value="F:ligase activity"/>
    <property type="evidence" value="ECO:0007669"/>
    <property type="project" value="UniProtKB-KW"/>
</dbReference>
<protein>
    <submittedName>
        <fullName evidence="8">O-antigen ligase family protein</fullName>
    </submittedName>
</protein>
<dbReference type="Pfam" id="PF04932">
    <property type="entry name" value="Wzy_C"/>
    <property type="match status" value="1"/>
</dbReference>
<feature type="transmembrane region" description="Helical" evidence="6">
    <location>
        <begin position="160"/>
        <end position="182"/>
    </location>
</feature>
<dbReference type="PANTHER" id="PTHR37422">
    <property type="entry name" value="TEICHURONIC ACID BIOSYNTHESIS PROTEIN TUAE"/>
    <property type="match status" value="1"/>
</dbReference>
<organism evidence="8 9">
    <name type="scientific">Roseicella aerolata</name>
    <dbReference type="NCBI Taxonomy" id="2883479"/>
    <lineage>
        <taxon>Bacteria</taxon>
        <taxon>Pseudomonadati</taxon>
        <taxon>Pseudomonadota</taxon>
        <taxon>Alphaproteobacteria</taxon>
        <taxon>Acetobacterales</taxon>
        <taxon>Roseomonadaceae</taxon>
        <taxon>Roseicella</taxon>
    </lineage>
</organism>
<comment type="caution">
    <text evidence="8">The sequence shown here is derived from an EMBL/GenBank/DDBJ whole genome shotgun (WGS) entry which is preliminary data.</text>
</comment>
<accession>A0A9X1IK60</accession>
<dbReference type="InterPro" id="IPR007016">
    <property type="entry name" value="O-antigen_ligase-rel_domated"/>
</dbReference>
<keyword evidence="4 6" id="KW-0472">Membrane</keyword>
<keyword evidence="2 6" id="KW-0812">Transmembrane</keyword>
<evidence type="ECO:0000259" key="7">
    <source>
        <dbReference type="Pfam" id="PF04932"/>
    </source>
</evidence>
<feature type="transmembrane region" description="Helical" evidence="6">
    <location>
        <begin position="6"/>
        <end position="22"/>
    </location>
</feature>
<gene>
    <name evidence="8" type="ORF">LHA35_25700</name>
</gene>
<evidence type="ECO:0000256" key="3">
    <source>
        <dbReference type="ARBA" id="ARBA00022989"/>
    </source>
</evidence>
<keyword evidence="8" id="KW-0436">Ligase</keyword>
<dbReference type="InterPro" id="IPR051533">
    <property type="entry name" value="WaaL-like"/>
</dbReference>
<comment type="subcellular location">
    <subcellularLocation>
        <location evidence="1">Membrane</location>
        <topology evidence="1">Multi-pass membrane protein</topology>
    </subcellularLocation>
</comment>
<dbReference type="GO" id="GO:0016020">
    <property type="term" value="C:membrane"/>
    <property type="evidence" value="ECO:0007669"/>
    <property type="project" value="UniProtKB-SubCell"/>
</dbReference>
<dbReference type="AlphaFoldDB" id="A0A9X1IK60"/>
<feature type="transmembrane region" description="Helical" evidence="6">
    <location>
        <begin position="202"/>
        <end position="223"/>
    </location>
</feature>
<keyword evidence="9" id="KW-1185">Reference proteome</keyword>
<evidence type="ECO:0000256" key="2">
    <source>
        <dbReference type="ARBA" id="ARBA00022692"/>
    </source>
</evidence>
<feature type="transmembrane region" description="Helical" evidence="6">
    <location>
        <begin position="350"/>
        <end position="367"/>
    </location>
</feature>
<dbReference type="PANTHER" id="PTHR37422:SF13">
    <property type="entry name" value="LIPOPOLYSACCHARIDE BIOSYNTHESIS PROTEIN PA4999-RELATED"/>
    <property type="match status" value="1"/>
</dbReference>
<evidence type="ECO:0000256" key="5">
    <source>
        <dbReference type="SAM" id="MobiDB-lite"/>
    </source>
</evidence>
<sequence length="421" mass="44322">MTGTLMALGVAGVLFLALRRLPRDPGIALVALLWVAASAAQAAATTSNFFMTQGAPVSLPRVLLSPMTTGWMLIGLCIAVGGQAAIASAVVVRAICIQAGWILVFSGLSVVLFAVLGLERLEVPSPLALLLPSSLPIVYQQLTMKFFQMDSFMGGRVLRLTLFFPWATTLSLASAAALLIALRERDVFWRRTALAGGLLGTVLSQGRSAMVCVAAALLLFALLRLSPRARFGLVVVVALALNLAVVLGFDPVAVAEDFYRAFTEARSGSSAARYIVYELTWRRVLDAPWLGHGWFSGPAARWLPTMPLGSHSTFYGVLYIGGILTFAVLCLAFATTVLSVAMRLQDRREDAIVALPVLLVIGVVANGETFQNMVPSLLLLFVWLGSALRPAATAPGATFAQPAGGKGGAPLTSGAAARPAG</sequence>
<feature type="transmembrane region" description="Helical" evidence="6">
    <location>
        <begin position="123"/>
        <end position="139"/>
    </location>
</feature>
<evidence type="ECO:0000256" key="4">
    <source>
        <dbReference type="ARBA" id="ARBA00023136"/>
    </source>
</evidence>
<feature type="transmembrane region" description="Helical" evidence="6">
    <location>
        <begin position="314"/>
        <end position="338"/>
    </location>
</feature>
<feature type="transmembrane region" description="Helical" evidence="6">
    <location>
        <begin position="230"/>
        <end position="249"/>
    </location>
</feature>
<evidence type="ECO:0000313" key="8">
    <source>
        <dbReference type="EMBL" id="MCB4825123.1"/>
    </source>
</evidence>
<dbReference type="Proteomes" id="UP001139311">
    <property type="component" value="Unassembled WGS sequence"/>
</dbReference>
<feature type="transmembrane region" description="Helical" evidence="6">
    <location>
        <begin position="71"/>
        <end position="92"/>
    </location>
</feature>
<keyword evidence="3 6" id="KW-1133">Transmembrane helix</keyword>
<name>A0A9X1IK60_9PROT</name>
<feature type="domain" description="O-antigen ligase-related" evidence="7">
    <location>
        <begin position="194"/>
        <end position="329"/>
    </location>
</feature>
<evidence type="ECO:0000256" key="6">
    <source>
        <dbReference type="SAM" id="Phobius"/>
    </source>
</evidence>
<dbReference type="RefSeq" id="WP_226613822.1">
    <property type="nucleotide sequence ID" value="NZ_JAJAQI010000066.1"/>
</dbReference>
<evidence type="ECO:0000313" key="9">
    <source>
        <dbReference type="Proteomes" id="UP001139311"/>
    </source>
</evidence>
<feature type="transmembrane region" description="Helical" evidence="6">
    <location>
        <begin position="99"/>
        <end position="117"/>
    </location>
</feature>
<feature type="region of interest" description="Disordered" evidence="5">
    <location>
        <begin position="402"/>
        <end position="421"/>
    </location>
</feature>
<feature type="transmembrane region" description="Helical" evidence="6">
    <location>
        <begin position="29"/>
        <end position="51"/>
    </location>
</feature>
<dbReference type="EMBL" id="JAJAQI010000066">
    <property type="protein sequence ID" value="MCB4825123.1"/>
    <property type="molecule type" value="Genomic_DNA"/>
</dbReference>
<evidence type="ECO:0000256" key="1">
    <source>
        <dbReference type="ARBA" id="ARBA00004141"/>
    </source>
</evidence>
<proteinExistence type="predicted"/>
<reference evidence="8" key="1">
    <citation type="submission" date="2021-10" db="EMBL/GenBank/DDBJ databases">
        <title>Roseicella aerolatum sp. nov., isolated from aerosols of e-waste dismantling site.</title>
        <authorList>
            <person name="Qin T."/>
        </authorList>
    </citation>
    <scope>NUCLEOTIDE SEQUENCE</scope>
    <source>
        <strain evidence="8">GB24</strain>
    </source>
</reference>